<evidence type="ECO:0000259" key="2">
    <source>
        <dbReference type="Pfam" id="PF02470"/>
    </source>
</evidence>
<reference evidence="3 4" key="1">
    <citation type="submission" date="2022-06" db="EMBL/GenBank/DDBJ databases">
        <title>Mycolicibacterium sp. CAU 1645 isolated from seawater.</title>
        <authorList>
            <person name="Kim W."/>
        </authorList>
    </citation>
    <scope>NUCLEOTIDE SEQUENCE [LARGE SCALE GENOMIC DNA]</scope>
    <source>
        <strain evidence="3 4">CAU 1645</strain>
    </source>
</reference>
<dbReference type="InterPro" id="IPR005693">
    <property type="entry name" value="Mce"/>
</dbReference>
<evidence type="ECO:0000256" key="1">
    <source>
        <dbReference type="SAM" id="Phobius"/>
    </source>
</evidence>
<feature type="domain" description="Mce/MlaD" evidence="2">
    <location>
        <begin position="40"/>
        <end position="113"/>
    </location>
</feature>
<dbReference type="Pfam" id="PF02470">
    <property type="entry name" value="MlaD"/>
    <property type="match status" value="1"/>
</dbReference>
<dbReference type="PANTHER" id="PTHR33371:SF16">
    <property type="entry name" value="MCE-FAMILY PROTEIN MCE3F"/>
    <property type="match status" value="1"/>
</dbReference>
<organism evidence="3 4">
    <name type="scientific">Mycolicibacterium arenosum</name>
    <dbReference type="NCBI Taxonomy" id="2952157"/>
    <lineage>
        <taxon>Bacteria</taxon>
        <taxon>Bacillati</taxon>
        <taxon>Actinomycetota</taxon>
        <taxon>Actinomycetes</taxon>
        <taxon>Mycobacteriales</taxon>
        <taxon>Mycobacteriaceae</taxon>
        <taxon>Mycolicibacterium</taxon>
    </lineage>
</organism>
<feature type="transmembrane region" description="Helical" evidence="1">
    <location>
        <begin position="12"/>
        <end position="31"/>
    </location>
</feature>
<evidence type="ECO:0000313" key="3">
    <source>
        <dbReference type="EMBL" id="MCP9272943.1"/>
    </source>
</evidence>
<proteinExistence type="predicted"/>
<keyword evidence="1" id="KW-0812">Transmembrane</keyword>
<name>A0ABT1M1C4_9MYCO</name>
<dbReference type="PANTHER" id="PTHR33371">
    <property type="entry name" value="INTERMEMBRANE PHOSPHOLIPID TRANSPORT SYSTEM BINDING PROTEIN MLAD-RELATED"/>
    <property type="match status" value="1"/>
</dbReference>
<sequence length="492" mass="51856">MLTRFIRIQLAVFTIASIIGITAMLTTYLQVPTLLGIGRITVTVELPALGGLYRFANVTYRGVTVGKVTAVDLTDTGARATMSLESDPRIPADLDVAVRSMSAVGEQYIDLLPRSTSRGYLSDGAVISMANTSVPQPVGLMLDRVSALVGSLPKDRLSDLLDETFTGLNGAGDDLETIVDAASTLSRDLNGVSEQTRALIDDSGPLLDGQAQSADATRTWARSLAGITGSIADNDPAVRNILASGPGLVSEVTGLLDQVKPTLPILLANLATLGQIGVTYRPGLEQLLVLLPPSAAFYQAERPINNAAGQVVGDFRVAVDDPPACTVGFLPPSQWRSPADTTVIDTPDGLYCKLPQDSPIAVRGARNFPCMGHPGKRAPTVEICDSDKPYEPLAMRQHALGPPPFDPNLVAQGVPLERRVPGEQHLTAPIEGTPLPPGAAPSAFAPADAPPVAFAEYDPQTGRYLTPDGTSVRQADLVVGKPASWQDLVLPR</sequence>
<dbReference type="NCBIfam" id="TIGR00996">
    <property type="entry name" value="Mtu_fam_mce"/>
    <property type="match status" value="1"/>
</dbReference>
<comment type="caution">
    <text evidence="3">The sequence shown here is derived from an EMBL/GenBank/DDBJ whole genome shotgun (WGS) entry which is preliminary data.</text>
</comment>
<dbReference type="InterPro" id="IPR003399">
    <property type="entry name" value="Mce/MlaD"/>
</dbReference>
<dbReference type="InterPro" id="IPR052336">
    <property type="entry name" value="MlaD_Phospholipid_Transporter"/>
</dbReference>
<keyword evidence="4" id="KW-1185">Reference proteome</keyword>
<dbReference type="EMBL" id="JANDBD010000004">
    <property type="protein sequence ID" value="MCP9272943.1"/>
    <property type="molecule type" value="Genomic_DNA"/>
</dbReference>
<dbReference type="Proteomes" id="UP001651690">
    <property type="component" value="Unassembled WGS sequence"/>
</dbReference>
<accession>A0ABT1M1C4</accession>
<gene>
    <name evidence="3" type="ORF">NM203_12180</name>
</gene>
<keyword evidence="1" id="KW-0472">Membrane</keyword>
<evidence type="ECO:0000313" key="4">
    <source>
        <dbReference type="Proteomes" id="UP001651690"/>
    </source>
</evidence>
<dbReference type="RefSeq" id="WP_255060190.1">
    <property type="nucleotide sequence ID" value="NZ_JANDBD010000004.1"/>
</dbReference>
<keyword evidence="1" id="KW-1133">Transmembrane helix</keyword>
<protein>
    <submittedName>
        <fullName evidence="3">MCE family protein</fullName>
    </submittedName>
</protein>